<evidence type="ECO:0008006" key="3">
    <source>
        <dbReference type="Google" id="ProtNLM"/>
    </source>
</evidence>
<sequence length="45" mass="5036">MSKKGEIKSTSKGRGRPTKYKAEYAIQVEKLCLLGAIDKDIADFF</sequence>
<gene>
    <name evidence="1" type="ORF">ACFQ02_00145</name>
</gene>
<dbReference type="EMBL" id="JBHTJN010000001">
    <property type="protein sequence ID" value="MFD0965280.1"/>
    <property type="molecule type" value="Genomic_DNA"/>
</dbReference>
<protein>
    <recommendedName>
        <fullName evidence="3">Transposase</fullName>
    </recommendedName>
</protein>
<dbReference type="RefSeq" id="WP_380817779.1">
    <property type="nucleotide sequence ID" value="NZ_JBHTJN010000001.1"/>
</dbReference>
<reference evidence="2" key="1">
    <citation type="journal article" date="2019" name="Int. J. Syst. Evol. Microbiol.">
        <title>The Global Catalogue of Microorganisms (GCM) 10K type strain sequencing project: providing services to taxonomists for standard genome sequencing and annotation.</title>
        <authorList>
            <consortium name="The Broad Institute Genomics Platform"/>
            <consortium name="The Broad Institute Genome Sequencing Center for Infectious Disease"/>
            <person name="Wu L."/>
            <person name="Ma J."/>
        </authorList>
    </citation>
    <scope>NUCLEOTIDE SEQUENCE [LARGE SCALE GENOMIC DNA]</scope>
    <source>
        <strain evidence="2">CCUG 61707</strain>
    </source>
</reference>
<evidence type="ECO:0000313" key="1">
    <source>
        <dbReference type="EMBL" id="MFD0965280.1"/>
    </source>
</evidence>
<name>A0ABW3I6N0_9PAST</name>
<dbReference type="Proteomes" id="UP001596996">
    <property type="component" value="Unassembled WGS sequence"/>
</dbReference>
<comment type="caution">
    <text evidence="1">The sequence shown here is derived from an EMBL/GenBank/DDBJ whole genome shotgun (WGS) entry which is preliminary data.</text>
</comment>
<organism evidence="1 2">
    <name type="scientific">Seminibacterium arietis</name>
    <dbReference type="NCBI Taxonomy" id="1173502"/>
    <lineage>
        <taxon>Bacteria</taxon>
        <taxon>Pseudomonadati</taxon>
        <taxon>Pseudomonadota</taxon>
        <taxon>Gammaproteobacteria</taxon>
        <taxon>Pasteurellales</taxon>
        <taxon>Pasteurellaceae</taxon>
        <taxon>Seminibacterium</taxon>
    </lineage>
</organism>
<evidence type="ECO:0000313" key="2">
    <source>
        <dbReference type="Proteomes" id="UP001596996"/>
    </source>
</evidence>
<accession>A0ABW3I6N0</accession>
<proteinExistence type="predicted"/>
<keyword evidence="2" id="KW-1185">Reference proteome</keyword>